<reference evidence="1 2" key="1">
    <citation type="submission" date="2009-01" db="EMBL/GenBank/DDBJ databases">
        <authorList>
            <person name="Fulton L."/>
            <person name="Clifton S."/>
            <person name="Fulton B."/>
            <person name="Xu J."/>
            <person name="Minx P."/>
            <person name="Pepin K.H."/>
            <person name="Johnson M."/>
            <person name="Bhonagiri V."/>
            <person name="Nash W.E."/>
            <person name="Mardis E.R."/>
            <person name="Wilson R.K."/>
        </authorList>
    </citation>
    <scope>NUCLEOTIDE SEQUENCE [LARGE SCALE GENOMIC DNA]</scope>
    <source>
        <strain evidence="1 2">DSM 5476</strain>
    </source>
</reference>
<name>C0EHM9_9FIRM</name>
<dbReference type="AlphaFoldDB" id="C0EHM9"/>
<dbReference type="EMBL" id="ACEC01000118">
    <property type="protein sequence ID" value="EEG29047.1"/>
    <property type="molecule type" value="Genomic_DNA"/>
</dbReference>
<sequence length="47" mass="4880">MGAAILLGSLACTLSGKRCLANGRCHKIKSDAAQAVNALHRIAFLIT</sequence>
<reference evidence="1 2" key="2">
    <citation type="submission" date="2009-02" db="EMBL/GenBank/DDBJ databases">
        <title>Draft genome sequence of Clostridium methylpentosum (DSM 5476).</title>
        <authorList>
            <person name="Sudarsanam P."/>
            <person name="Ley R."/>
            <person name="Guruge J."/>
            <person name="Turnbaugh P.J."/>
            <person name="Mahowald M."/>
            <person name="Liep D."/>
            <person name="Gordon J."/>
        </authorList>
    </citation>
    <scope>NUCLEOTIDE SEQUENCE [LARGE SCALE GENOMIC DNA]</scope>
    <source>
        <strain evidence="1 2">DSM 5476</strain>
    </source>
</reference>
<protein>
    <submittedName>
        <fullName evidence="1">Uncharacterized protein</fullName>
    </submittedName>
</protein>
<comment type="caution">
    <text evidence="1">The sequence shown here is derived from an EMBL/GenBank/DDBJ whole genome shotgun (WGS) entry which is preliminary data.</text>
</comment>
<evidence type="ECO:0000313" key="2">
    <source>
        <dbReference type="Proteomes" id="UP000003340"/>
    </source>
</evidence>
<accession>C0EHM9</accession>
<dbReference type="Proteomes" id="UP000003340">
    <property type="component" value="Unassembled WGS sequence"/>
</dbReference>
<proteinExistence type="predicted"/>
<keyword evidence="2" id="KW-1185">Reference proteome</keyword>
<organism evidence="1 2">
    <name type="scientific">[Clostridium] methylpentosum DSM 5476</name>
    <dbReference type="NCBI Taxonomy" id="537013"/>
    <lineage>
        <taxon>Bacteria</taxon>
        <taxon>Bacillati</taxon>
        <taxon>Bacillota</taxon>
        <taxon>Clostridia</taxon>
        <taxon>Eubacteriales</taxon>
        <taxon>Oscillospiraceae</taxon>
        <taxon>Oscillospiraceae incertae sedis</taxon>
    </lineage>
</organism>
<gene>
    <name evidence="1" type="ORF">CLOSTMETH_03374</name>
</gene>
<evidence type="ECO:0000313" key="1">
    <source>
        <dbReference type="EMBL" id="EEG29047.1"/>
    </source>
</evidence>
<dbReference type="HOGENOM" id="CLU_3166511_0_0_9"/>